<dbReference type="Gene3D" id="1.10.10.10">
    <property type="entry name" value="Winged helix-like DNA-binding domain superfamily/Winged helix DNA-binding domain"/>
    <property type="match status" value="1"/>
</dbReference>
<dbReference type="Gene3D" id="3.40.50.300">
    <property type="entry name" value="P-loop containing nucleotide triphosphate hydrolases"/>
    <property type="match status" value="1"/>
</dbReference>
<dbReference type="Proteomes" id="UP001432166">
    <property type="component" value="Chromosome"/>
</dbReference>
<accession>A0ABZ1JNK3</accession>
<evidence type="ECO:0000313" key="7">
    <source>
        <dbReference type="Proteomes" id="UP001432166"/>
    </source>
</evidence>
<proteinExistence type="predicted"/>
<dbReference type="Pfam" id="PF25873">
    <property type="entry name" value="WHD_MalT"/>
    <property type="match status" value="1"/>
</dbReference>
<name>A0ABZ1JNK3_9ACTN</name>
<dbReference type="InterPro" id="IPR011990">
    <property type="entry name" value="TPR-like_helical_dom_sf"/>
</dbReference>
<dbReference type="PRINTS" id="PR00038">
    <property type="entry name" value="HTHLUXR"/>
</dbReference>
<keyword evidence="3" id="KW-0804">Transcription</keyword>
<feature type="compositionally biased region" description="Basic and acidic residues" evidence="4">
    <location>
        <begin position="940"/>
        <end position="950"/>
    </location>
</feature>
<evidence type="ECO:0000259" key="5">
    <source>
        <dbReference type="PROSITE" id="PS50043"/>
    </source>
</evidence>
<gene>
    <name evidence="6" type="ORF">OG288_35715</name>
</gene>
<feature type="region of interest" description="Disordered" evidence="4">
    <location>
        <begin position="1"/>
        <end position="30"/>
    </location>
</feature>
<feature type="compositionally biased region" description="Pro residues" evidence="4">
    <location>
        <begin position="16"/>
        <end position="30"/>
    </location>
</feature>
<dbReference type="RefSeq" id="WP_328939054.1">
    <property type="nucleotide sequence ID" value="NZ_CP108133.1"/>
</dbReference>
<organism evidence="6 7">
    <name type="scientific">Streptomyces tauricus</name>
    <dbReference type="NCBI Taxonomy" id="68274"/>
    <lineage>
        <taxon>Bacteria</taxon>
        <taxon>Bacillati</taxon>
        <taxon>Actinomycetota</taxon>
        <taxon>Actinomycetes</taxon>
        <taxon>Kitasatosporales</taxon>
        <taxon>Streptomycetaceae</taxon>
        <taxon>Streptomyces</taxon>
        <taxon>Streptomyces aurantiacus group</taxon>
    </lineage>
</organism>
<keyword evidence="2" id="KW-0238">DNA-binding</keyword>
<dbReference type="InterPro" id="IPR016032">
    <property type="entry name" value="Sig_transdc_resp-reg_C-effctor"/>
</dbReference>
<evidence type="ECO:0000256" key="1">
    <source>
        <dbReference type="ARBA" id="ARBA00023015"/>
    </source>
</evidence>
<dbReference type="SMART" id="SM00421">
    <property type="entry name" value="HTH_LUXR"/>
    <property type="match status" value="1"/>
</dbReference>
<dbReference type="InterPro" id="IPR000792">
    <property type="entry name" value="Tscrpt_reg_LuxR_C"/>
</dbReference>
<feature type="domain" description="HTH luxR-type" evidence="5">
    <location>
        <begin position="944"/>
        <end position="1009"/>
    </location>
</feature>
<keyword evidence="1" id="KW-0805">Transcription regulation</keyword>
<feature type="compositionally biased region" description="Pro residues" evidence="4">
    <location>
        <begin position="114"/>
        <end position="127"/>
    </location>
</feature>
<evidence type="ECO:0000256" key="2">
    <source>
        <dbReference type="ARBA" id="ARBA00023125"/>
    </source>
</evidence>
<dbReference type="Gene3D" id="1.25.40.10">
    <property type="entry name" value="Tetratricopeptide repeat domain"/>
    <property type="match status" value="1"/>
</dbReference>
<protein>
    <submittedName>
        <fullName evidence="6">LuxR C-terminal-related transcriptional regulator</fullName>
    </submittedName>
</protein>
<dbReference type="EMBL" id="CP108133">
    <property type="protein sequence ID" value="WTP53193.1"/>
    <property type="molecule type" value="Genomic_DNA"/>
</dbReference>
<sequence>MDERTERRRSPSTAVTPPPARMSHPGVPPLPRWLVPRPRLTDRLSQGVLGPLTVVVGPVGAGKSALAVEWAHTRRAPGPVAWVTCDGAEEQPDVFWPRVLTALREASVDLPSLSTPPIPAPPPPDFPTPDTDAPASRGGDVPPPGAPRDVTPPGTGRYAALGNDGTGRDVGAQGAGPYAATGNGGTGRDLTAQGAGRYAVPGHDGTGLDGTADDAGRLGGTGLRNQRNAGPRGTDAHDAVGPRGTAHGAGRQGVHGDGVTGPRGTAHSVGLHGGAGRGVPSVGSAPGDESCDRTGAGGLPAEAAGPGGGSARRTGLTGVPLDGPPPTGATADGIEPLGFPAVAVAAGQALLVAALAAGLAARDEPVVLVLDDFQPESGSPVAEGMVRLLRHATPALRLVVVSRRDPPLHLHRYRLAGDLTELRTGDLAFDDRETAALLAQHGVEVPRAVVKTLRERADGWAAGLRLAAMSMQGHPHPERFVARFAGEDEAIVSYLVEEVLDGQPPAMRRLLLTTSVLDPLNAELATQVAGQEAGRHFAALVAQSSFLQHIGHGWYRCHRMFGDVLRVRLRHEAPDLVPDLHGRAAEWLGEHGLLAEAVRHALAADDRCYADRLVVHQLAIGQVLALTSTRLPGELLTRTPPAGPTAASGPALEPESALVTSAAAIARGDGPACTQALALADRLIEELPGGGTDRIARCRLAHSVIRMTRDRPRHLSAARAAAADAERLFTRLPRGLLEDRPELVALTLSVRGRAELREGDLKAAEASLTAALKAACAAENGVLRRDCLSELALLEVLRGRFRAADQFAGHARHPALQATSQPDPSLAALHVVRAWIGLARFDVPRARSELSRSRAALRQVPDPFVTGVGSLVAKLVVVVESGTARPEALDTIPDIAADGWLAEGLRQSVRHACAASLGEARARRLPARAVPGPRGAPEPGPRDDRAPVESLSARERDVLRHLAQMMTTEEIADELYVSANTVKTHLKSVYRKLAVTRRSAAVRRARELELL</sequence>
<evidence type="ECO:0000313" key="6">
    <source>
        <dbReference type="EMBL" id="WTP53193.1"/>
    </source>
</evidence>
<feature type="compositionally biased region" description="Gly residues" evidence="4">
    <location>
        <begin position="250"/>
        <end position="261"/>
    </location>
</feature>
<evidence type="ECO:0000256" key="4">
    <source>
        <dbReference type="SAM" id="MobiDB-lite"/>
    </source>
</evidence>
<dbReference type="PANTHER" id="PTHR44688:SF16">
    <property type="entry name" value="DNA-BINDING TRANSCRIPTIONAL ACTIVATOR DEVR_DOSR"/>
    <property type="match status" value="1"/>
</dbReference>
<feature type="region of interest" description="Disordered" evidence="4">
    <location>
        <begin position="111"/>
        <end position="311"/>
    </location>
</feature>
<reference evidence="6" key="1">
    <citation type="submission" date="2022-10" db="EMBL/GenBank/DDBJ databases">
        <title>The complete genomes of actinobacterial strains from the NBC collection.</title>
        <authorList>
            <person name="Joergensen T.S."/>
            <person name="Alvarez Arevalo M."/>
            <person name="Sterndorff E.B."/>
            <person name="Faurdal D."/>
            <person name="Vuksanovic O."/>
            <person name="Mourched A.-S."/>
            <person name="Charusanti P."/>
            <person name="Shaw S."/>
            <person name="Blin K."/>
            <person name="Weber T."/>
        </authorList>
    </citation>
    <scope>NUCLEOTIDE SEQUENCE</scope>
    <source>
        <strain evidence="6">NBC_00189</strain>
    </source>
</reference>
<dbReference type="SUPFAM" id="SSF46894">
    <property type="entry name" value="C-terminal effector domain of the bipartite response regulators"/>
    <property type="match status" value="1"/>
</dbReference>
<dbReference type="InterPro" id="IPR027417">
    <property type="entry name" value="P-loop_NTPase"/>
</dbReference>
<feature type="region of interest" description="Disordered" evidence="4">
    <location>
        <begin position="926"/>
        <end position="950"/>
    </location>
</feature>
<dbReference type="SUPFAM" id="SSF52540">
    <property type="entry name" value="P-loop containing nucleoside triphosphate hydrolases"/>
    <property type="match status" value="1"/>
</dbReference>
<keyword evidence="7" id="KW-1185">Reference proteome</keyword>
<dbReference type="InterPro" id="IPR059106">
    <property type="entry name" value="WHD_MalT"/>
</dbReference>
<dbReference type="Pfam" id="PF00196">
    <property type="entry name" value="GerE"/>
    <property type="match status" value="1"/>
</dbReference>
<evidence type="ECO:0000256" key="3">
    <source>
        <dbReference type="ARBA" id="ARBA00023163"/>
    </source>
</evidence>
<dbReference type="CDD" id="cd06170">
    <property type="entry name" value="LuxR_C_like"/>
    <property type="match status" value="1"/>
</dbReference>
<dbReference type="InterPro" id="IPR036388">
    <property type="entry name" value="WH-like_DNA-bd_sf"/>
</dbReference>
<dbReference type="PROSITE" id="PS50043">
    <property type="entry name" value="HTH_LUXR_2"/>
    <property type="match status" value="1"/>
</dbReference>
<dbReference type="PANTHER" id="PTHR44688">
    <property type="entry name" value="DNA-BINDING TRANSCRIPTIONAL ACTIVATOR DEVR_DOSR"/>
    <property type="match status" value="1"/>
</dbReference>